<evidence type="ECO:0000313" key="2">
    <source>
        <dbReference type="EMBL" id="KAK7477169.1"/>
    </source>
</evidence>
<proteinExistence type="predicted"/>
<feature type="region of interest" description="Disordered" evidence="1">
    <location>
        <begin position="81"/>
        <end position="113"/>
    </location>
</feature>
<feature type="region of interest" description="Disordered" evidence="1">
    <location>
        <begin position="130"/>
        <end position="171"/>
    </location>
</feature>
<gene>
    <name evidence="2" type="ORF">BaRGS_00031554</name>
</gene>
<name>A0ABD0JQA5_9CAEN</name>
<organism evidence="2 3">
    <name type="scientific">Batillaria attramentaria</name>
    <dbReference type="NCBI Taxonomy" id="370345"/>
    <lineage>
        <taxon>Eukaryota</taxon>
        <taxon>Metazoa</taxon>
        <taxon>Spiralia</taxon>
        <taxon>Lophotrochozoa</taxon>
        <taxon>Mollusca</taxon>
        <taxon>Gastropoda</taxon>
        <taxon>Caenogastropoda</taxon>
        <taxon>Sorbeoconcha</taxon>
        <taxon>Cerithioidea</taxon>
        <taxon>Batillariidae</taxon>
        <taxon>Batillaria</taxon>
    </lineage>
</organism>
<protein>
    <submittedName>
        <fullName evidence="2">Uncharacterized protein</fullName>
    </submittedName>
</protein>
<dbReference type="Proteomes" id="UP001519460">
    <property type="component" value="Unassembled WGS sequence"/>
</dbReference>
<accession>A0ABD0JQA5</accession>
<feature type="compositionally biased region" description="Basic and acidic residues" evidence="1">
    <location>
        <begin position="97"/>
        <end position="113"/>
    </location>
</feature>
<keyword evidence="3" id="KW-1185">Reference proteome</keyword>
<comment type="caution">
    <text evidence="2">The sequence shown here is derived from an EMBL/GenBank/DDBJ whole genome shotgun (WGS) entry which is preliminary data.</text>
</comment>
<evidence type="ECO:0000313" key="3">
    <source>
        <dbReference type="Proteomes" id="UP001519460"/>
    </source>
</evidence>
<dbReference type="AlphaFoldDB" id="A0ABD0JQA5"/>
<sequence length="211" mass="22476">MFYTTSDATSETVKLSRASVDLLEKSASVHVSADVWNMEMLSQKQNGSVGGLEEAEDGEQEDKKEHTATIKGLWKKAFKSLKSGDQKWLAKKSGSLKRRDSKEAEEVEPEEPKEIDPVYSLLKCAADLPKVSRSGCKDGGACSGPRDSSGSTSKASSPSSSGFQSSIPSSAPCPCCGATHVVDTPELGSAFKQFYKNTSPVKRASSADVSN</sequence>
<feature type="region of interest" description="Disordered" evidence="1">
    <location>
        <begin position="44"/>
        <end position="68"/>
    </location>
</feature>
<dbReference type="EMBL" id="JACVVK020000356">
    <property type="protein sequence ID" value="KAK7477169.1"/>
    <property type="molecule type" value="Genomic_DNA"/>
</dbReference>
<feature type="compositionally biased region" description="Low complexity" evidence="1">
    <location>
        <begin position="148"/>
        <end position="171"/>
    </location>
</feature>
<reference evidence="2 3" key="1">
    <citation type="journal article" date="2023" name="Sci. Data">
        <title>Genome assembly of the Korean intertidal mud-creeper Batillaria attramentaria.</title>
        <authorList>
            <person name="Patra A.K."/>
            <person name="Ho P.T."/>
            <person name="Jun S."/>
            <person name="Lee S.J."/>
            <person name="Kim Y."/>
            <person name="Won Y.J."/>
        </authorList>
    </citation>
    <scope>NUCLEOTIDE SEQUENCE [LARGE SCALE GENOMIC DNA]</scope>
    <source>
        <strain evidence="2">Wonlab-2016</strain>
    </source>
</reference>
<evidence type="ECO:0000256" key="1">
    <source>
        <dbReference type="SAM" id="MobiDB-lite"/>
    </source>
</evidence>